<sequence>MKLLTASNVIGAVLACSVIAGGAQAKGYPPEMEDKLVRVCEAIKADSPIRLHVAVERSGLTYRMLQQGLVCNGQDMHTFALSNGAKKAGKFLITRTHSGKRTLTAQHH</sequence>
<dbReference type="EMBL" id="JAOTJC010000008">
    <property type="protein sequence ID" value="MCU7554836.1"/>
    <property type="molecule type" value="Genomic_DNA"/>
</dbReference>
<proteinExistence type="predicted"/>
<protein>
    <submittedName>
        <fullName evidence="2">DUF3718 domain-containing protein</fullName>
    </submittedName>
</protein>
<dbReference type="InterPro" id="IPR022193">
    <property type="entry name" value="DUF3718"/>
</dbReference>
<feature type="signal peptide" evidence="1">
    <location>
        <begin position="1"/>
        <end position="25"/>
    </location>
</feature>
<dbReference type="PROSITE" id="PS51257">
    <property type="entry name" value="PROKAR_LIPOPROTEIN"/>
    <property type="match status" value="1"/>
</dbReference>
<feature type="chain" id="PRO_5045839415" evidence="1">
    <location>
        <begin position="26"/>
        <end position="108"/>
    </location>
</feature>
<accession>A0ABT2VNF2</accession>
<dbReference type="RefSeq" id="WP_262993907.1">
    <property type="nucleotide sequence ID" value="NZ_JAOTJC010000008.1"/>
</dbReference>
<evidence type="ECO:0000313" key="2">
    <source>
        <dbReference type="EMBL" id="MCU7554836.1"/>
    </source>
</evidence>
<keyword evidence="1" id="KW-0732">Signal</keyword>
<dbReference type="Proteomes" id="UP001209257">
    <property type="component" value="Unassembled WGS sequence"/>
</dbReference>
<evidence type="ECO:0000313" key="3">
    <source>
        <dbReference type="Proteomes" id="UP001209257"/>
    </source>
</evidence>
<dbReference type="Pfam" id="PF12514">
    <property type="entry name" value="DUF3718"/>
    <property type="match status" value="1"/>
</dbReference>
<name>A0ABT2VNF2_9ALTE</name>
<reference evidence="3" key="1">
    <citation type="submission" date="2023-07" db="EMBL/GenBank/DDBJ databases">
        <title>Study on multiphase classification of strain Alteromonas salexigens isolated from the Yellow Sea.</title>
        <authorList>
            <person name="Sun L."/>
        </authorList>
    </citation>
    <scope>NUCLEOTIDE SEQUENCE [LARGE SCALE GENOMIC DNA]</scope>
    <source>
        <strain evidence="3">ASW11-19</strain>
    </source>
</reference>
<gene>
    <name evidence="2" type="ORF">OCL06_09520</name>
</gene>
<comment type="caution">
    <text evidence="2">The sequence shown here is derived from an EMBL/GenBank/DDBJ whole genome shotgun (WGS) entry which is preliminary data.</text>
</comment>
<keyword evidence="3" id="KW-1185">Reference proteome</keyword>
<evidence type="ECO:0000256" key="1">
    <source>
        <dbReference type="SAM" id="SignalP"/>
    </source>
</evidence>
<organism evidence="2 3">
    <name type="scientific">Alteromonas salexigens</name>
    <dbReference type="NCBI Taxonomy" id="2982530"/>
    <lineage>
        <taxon>Bacteria</taxon>
        <taxon>Pseudomonadati</taxon>
        <taxon>Pseudomonadota</taxon>
        <taxon>Gammaproteobacteria</taxon>
        <taxon>Alteromonadales</taxon>
        <taxon>Alteromonadaceae</taxon>
        <taxon>Alteromonas/Salinimonas group</taxon>
        <taxon>Alteromonas</taxon>
    </lineage>
</organism>